<keyword evidence="11" id="KW-0812">Transmembrane</keyword>
<dbReference type="GO" id="GO:0005524">
    <property type="term" value="F:ATP binding"/>
    <property type="evidence" value="ECO:0007669"/>
    <property type="project" value="UniProtKB-KW"/>
</dbReference>
<reference evidence="13" key="1">
    <citation type="journal article" date="2021" name="Proc. Natl. Acad. Sci. U.S.A.">
        <title>A Catalog of Tens of Thousands of Viruses from Human Metagenomes Reveals Hidden Associations with Chronic Diseases.</title>
        <authorList>
            <person name="Tisza M.J."/>
            <person name="Buck C.B."/>
        </authorList>
    </citation>
    <scope>NUCLEOTIDE SEQUENCE</scope>
    <source>
        <strain evidence="13">CtnMR5</strain>
    </source>
</reference>
<dbReference type="NCBIfam" id="TIGR01760">
    <property type="entry name" value="tape_meas_TP901"/>
    <property type="match status" value="1"/>
</dbReference>
<protein>
    <submittedName>
        <fullName evidence="13">Minor tail protein</fullName>
    </submittedName>
</protein>
<sequence>MAEILLNVKINTANADKDLEALKKKIGELAQKGLPRTSIDSVNSLQKAYANLLSTLKNVESKYPKGTFSDIKNQLAQNLEAVKKLNDGYKQHSETLKLYQDQLSNLGKRNKSNAKEYDELKAKIQGQVSALATNQKQVKKLGDEYSNLSTTMATVRAQTEQNNSAVVKTGDSILSLAKKFITWQMAATAVMQPLNLIRNSLSSLNETLVTTEDTVVNITRVINENVSKSEISKELYGIAQEFGQTFENVSEIATNFARAGLSWTDTLHATRAAVLALNVAELDATQASDGLIAVMTQFKINAEDLTGVIDKLNITGDNAAVTTEKLLTALQRTGSTAKNAKLSLEETIGVITALSEATGRSGENLGTAINSLLNFSGKASSLATFKGLGGNVAGSVDAYEKGQGTILDIWRELSKVIKETNANSKDLERLFAGDDWKSLNAELQNQLGENFAKITEIYDTSSAYRKNYFIALLNNMDKVEEAVGTLQNAEGYSQQENLQYMDTYTAKVNQLKSQWEEMANDEQGFLAFKKDLVDIGIILLDVVKAMGGVGSTVTYVVTGLMAFNTTIKLLSGNTNSLGDKLANLIKNITTTTSAVGKMKERFNSFANTIENFPKAFSNYRKAAKEVEKATKTLATLQAEGEQNTEEYATATTAKATADKNLTAAETGLTAATTALGTAFNAVLLSIQIFIIVITAIVGAVNKARQKNQEFAEQQLELAQNLNEVTQKLHDQNEELRENANTLQAYRDIVNNVNASEEERKQALEDLIKLSSEIAEKYGINNTELLKMASNYDTIGDAIDRYIGKVEKLQKENTANEYKSAQEAAKQAKAAVAASKSSIKLVSDEYARRGFINAGITEGTEDFGVAGANVYGATYLDIPASKSNLALLKKWRDNLSSKVSESDGLKKKQYKAALGKVNSAIEDMDEVLKALDDAQNAETKAFAANELYNNSALFSNLQRAKSNDLEARNAYDALLAQIDKSTEYTEAQKAVLYALVSDELAEYIAGYGKIRNSSKQQLTDLKEIAGAYDDLIAKLKELRNTQQESLDYEEKKKAVLEAQKALLEAQNDLNVRVFNSATGQWEWQANAANIQKTEETLAKAQQSIEKAAYDEIIAALEEGNTDNQSILNILDKWSSIYGEEMPQFVTAIKEAIKAVTGVDVDAETTQTSTGQLTDTGRSLLNKVSNGLTNFSEKVKNFFGNLIPKYDSGGVLQGLGGIKATADDEVVLPPNLASKILEPSSNQQFAQFSHDLGLLFGASKEYATNAPQTITNSGGNSTTNYVTNNSVNGINIPQDIAERYSIIDLFEYMQ</sequence>
<dbReference type="GO" id="GO:0003684">
    <property type="term" value="F:damaged DNA binding"/>
    <property type="evidence" value="ECO:0007669"/>
    <property type="project" value="TreeGrafter"/>
</dbReference>
<feature type="coiled-coil region" evidence="10">
    <location>
        <begin position="1020"/>
        <end position="1109"/>
    </location>
</feature>
<keyword evidence="2" id="KW-0158">Chromosome</keyword>
<dbReference type="EMBL" id="BK016039">
    <property type="protein sequence ID" value="DAF90863.1"/>
    <property type="molecule type" value="Genomic_DNA"/>
</dbReference>
<feature type="transmembrane region" description="Helical" evidence="11">
    <location>
        <begin position="678"/>
        <end position="700"/>
    </location>
</feature>
<dbReference type="Gene3D" id="1.20.1170.10">
    <property type="match status" value="1"/>
</dbReference>
<dbReference type="InterPro" id="IPR010090">
    <property type="entry name" value="Phage_tape_meas"/>
</dbReference>
<evidence type="ECO:0000256" key="9">
    <source>
        <dbReference type="ARBA" id="ARBA00023204"/>
    </source>
</evidence>
<feature type="coiled-coil region" evidence="10">
    <location>
        <begin position="700"/>
        <end position="772"/>
    </location>
</feature>
<dbReference type="PROSITE" id="PS50234">
    <property type="entry name" value="VWFA"/>
    <property type="match status" value="1"/>
</dbReference>
<keyword evidence="11" id="KW-0472">Membrane</keyword>
<dbReference type="GO" id="GO:0000724">
    <property type="term" value="P:double-strand break repair via homologous recombination"/>
    <property type="evidence" value="ECO:0007669"/>
    <property type="project" value="TreeGrafter"/>
</dbReference>
<evidence type="ECO:0000256" key="2">
    <source>
        <dbReference type="ARBA" id="ARBA00022454"/>
    </source>
</evidence>
<evidence type="ECO:0000256" key="11">
    <source>
        <dbReference type="SAM" id="Phobius"/>
    </source>
</evidence>
<feature type="coiled-coil region" evidence="10">
    <location>
        <begin position="619"/>
        <end position="646"/>
    </location>
</feature>
<evidence type="ECO:0000313" key="13">
    <source>
        <dbReference type="EMBL" id="DAF90863.1"/>
    </source>
</evidence>
<evidence type="ECO:0000256" key="6">
    <source>
        <dbReference type="ARBA" id="ARBA00022840"/>
    </source>
</evidence>
<proteinExistence type="predicted"/>
<keyword evidence="4" id="KW-0547">Nucleotide-binding</keyword>
<evidence type="ECO:0000256" key="8">
    <source>
        <dbReference type="ARBA" id="ARBA00023172"/>
    </source>
</evidence>
<dbReference type="InterPro" id="IPR002035">
    <property type="entry name" value="VWF_A"/>
</dbReference>
<keyword evidence="11" id="KW-1133">Transmembrane helix</keyword>
<comment type="subcellular location">
    <subcellularLocation>
        <location evidence="1">Chromosome</location>
    </subcellularLocation>
</comment>
<evidence type="ECO:0000259" key="12">
    <source>
        <dbReference type="PROSITE" id="PS50234"/>
    </source>
</evidence>
<name>A0A8S5U8R7_9CAUD</name>
<dbReference type="PANTHER" id="PTHR19306:SF6">
    <property type="entry name" value="STRUCTURAL MAINTENANCE OF CHROMOSOMES PROTEIN 6"/>
    <property type="match status" value="1"/>
</dbReference>
<dbReference type="PANTHER" id="PTHR19306">
    <property type="entry name" value="STRUCTURAL MAINTENANCE OF CHROMOSOMES 5,6 SMC5, SMC6"/>
    <property type="match status" value="1"/>
</dbReference>
<evidence type="ECO:0000256" key="10">
    <source>
        <dbReference type="SAM" id="Coils"/>
    </source>
</evidence>
<evidence type="ECO:0000256" key="3">
    <source>
        <dbReference type="ARBA" id="ARBA00022465"/>
    </source>
</evidence>
<evidence type="ECO:0000256" key="1">
    <source>
        <dbReference type="ARBA" id="ARBA00004286"/>
    </source>
</evidence>
<keyword evidence="8" id="KW-0233">DNA recombination</keyword>
<keyword evidence="5" id="KW-0227">DNA damage</keyword>
<feature type="coiled-coil region" evidence="10">
    <location>
        <begin position="12"/>
        <end position="62"/>
    </location>
</feature>
<keyword evidence="6" id="KW-0067">ATP-binding</keyword>
<organism evidence="13">
    <name type="scientific">Siphoviridae sp. ctnMR5</name>
    <dbReference type="NCBI Taxonomy" id="2825658"/>
    <lineage>
        <taxon>Viruses</taxon>
        <taxon>Duplodnaviria</taxon>
        <taxon>Heunggongvirae</taxon>
        <taxon>Uroviricota</taxon>
        <taxon>Caudoviricetes</taxon>
    </lineage>
</organism>
<dbReference type="Pfam" id="PF10145">
    <property type="entry name" value="PhageMin_Tail"/>
    <property type="match status" value="1"/>
</dbReference>
<evidence type="ECO:0000256" key="5">
    <source>
        <dbReference type="ARBA" id="ARBA00022763"/>
    </source>
</evidence>
<keyword evidence="3" id="KW-1245">Viral tail assembly</keyword>
<feature type="domain" description="VWFA" evidence="12">
    <location>
        <begin position="217"/>
        <end position="447"/>
    </location>
</feature>
<evidence type="ECO:0000256" key="7">
    <source>
        <dbReference type="ARBA" id="ARBA00023054"/>
    </source>
</evidence>
<dbReference type="GO" id="GO:0098003">
    <property type="term" value="P:viral tail assembly"/>
    <property type="evidence" value="ECO:0007669"/>
    <property type="project" value="UniProtKB-KW"/>
</dbReference>
<accession>A0A8S5U8R7</accession>
<evidence type="ECO:0000256" key="4">
    <source>
        <dbReference type="ARBA" id="ARBA00022741"/>
    </source>
</evidence>
<keyword evidence="7 10" id="KW-0175">Coiled coil</keyword>
<keyword evidence="3" id="KW-1188">Viral release from host cell</keyword>
<dbReference type="GO" id="GO:0003697">
    <property type="term" value="F:single-stranded DNA binding"/>
    <property type="evidence" value="ECO:0007669"/>
    <property type="project" value="TreeGrafter"/>
</dbReference>
<keyword evidence="9" id="KW-0234">DNA repair</keyword>